<keyword evidence="3" id="KW-1185">Reference proteome</keyword>
<dbReference type="Pfam" id="PF16787">
    <property type="entry name" value="NDC10_II"/>
    <property type="match status" value="1"/>
</dbReference>
<dbReference type="EMBL" id="LT554871">
    <property type="protein sequence ID" value="SAM08040.1"/>
    <property type="molecule type" value="Genomic_DNA"/>
</dbReference>
<evidence type="ECO:0000313" key="2">
    <source>
        <dbReference type="EMBL" id="SAM08040.1"/>
    </source>
</evidence>
<evidence type="ECO:0000259" key="1">
    <source>
        <dbReference type="Pfam" id="PF16787"/>
    </source>
</evidence>
<dbReference type="GO" id="GO:0003677">
    <property type="term" value="F:DNA binding"/>
    <property type="evidence" value="ECO:0007669"/>
    <property type="project" value="InterPro"/>
</dbReference>
<gene>
    <name evidence="2" type="primary">ABSGL_13698.1 scaffold 14267</name>
</gene>
<accession>A0A168S867</accession>
<dbReference type="InParanoid" id="A0A168S867"/>
<dbReference type="InterPro" id="IPR031872">
    <property type="entry name" value="NDC10_II"/>
</dbReference>
<feature type="domain" description="Ndc10" evidence="1">
    <location>
        <begin position="94"/>
        <end position="203"/>
    </location>
</feature>
<proteinExistence type="predicted"/>
<reference evidence="2" key="1">
    <citation type="submission" date="2016-04" db="EMBL/GenBank/DDBJ databases">
        <authorList>
            <person name="Evans L.H."/>
            <person name="Alamgir A."/>
            <person name="Owens N."/>
            <person name="Weber N.D."/>
            <person name="Virtaneva K."/>
            <person name="Barbian K."/>
            <person name="Babar A."/>
            <person name="Rosenke K."/>
        </authorList>
    </citation>
    <scope>NUCLEOTIDE SEQUENCE [LARGE SCALE GENOMIC DNA]</scope>
    <source>
        <strain evidence="2">CBS 101.48</strain>
    </source>
</reference>
<dbReference type="InterPro" id="IPR038279">
    <property type="entry name" value="Ndc10_dom2_sf"/>
</dbReference>
<protein>
    <recommendedName>
        <fullName evidence="1">Ndc10 domain-containing protein</fullName>
    </recommendedName>
</protein>
<organism evidence="2">
    <name type="scientific">Absidia glauca</name>
    <name type="common">Pin mould</name>
    <dbReference type="NCBI Taxonomy" id="4829"/>
    <lineage>
        <taxon>Eukaryota</taxon>
        <taxon>Fungi</taxon>
        <taxon>Fungi incertae sedis</taxon>
        <taxon>Mucoromycota</taxon>
        <taxon>Mucoromycotina</taxon>
        <taxon>Mucoromycetes</taxon>
        <taxon>Mucorales</taxon>
        <taxon>Cunninghamellaceae</taxon>
        <taxon>Absidia</taxon>
    </lineage>
</organism>
<sequence>MRFLFIERYQKQSGPKAVYVHEHCRKPSKSELTGVPKRQQLVQENVKFDLSIPFTRKPMFKKSGTFSWGILQTEPPGQNQSVWDSIRNEDKPLSQAQERSYSSHRELIGKILSSPGIRANKKAYINCGSSARMEGNVCANEDQIRRQGRWNNTTITSAYFTNLSRELVRSMAGFSTYGRFFYLARATLNPPTSLCKKLFPTIGE</sequence>
<dbReference type="AlphaFoldDB" id="A0A168S867"/>
<name>A0A168S867_ABSGL</name>
<dbReference type="Proteomes" id="UP000078561">
    <property type="component" value="Unassembled WGS sequence"/>
</dbReference>
<evidence type="ECO:0000313" key="3">
    <source>
        <dbReference type="Proteomes" id="UP000078561"/>
    </source>
</evidence>
<dbReference type="Gene3D" id="1.10.443.20">
    <property type="entry name" value="Centromere DNA-binding protein complex CBF3 subunit, domain 2"/>
    <property type="match status" value="1"/>
</dbReference>